<keyword evidence="1" id="KW-0808">Transferase</keyword>
<dbReference type="InterPro" id="IPR006764">
    <property type="entry name" value="SAM_dep_MeTrfase_SAV2177_type"/>
</dbReference>
<keyword evidence="2" id="KW-1185">Reference proteome</keyword>
<evidence type="ECO:0000313" key="2">
    <source>
        <dbReference type="Proteomes" id="UP001569904"/>
    </source>
</evidence>
<dbReference type="EMBL" id="JAXCEH010000036">
    <property type="protein sequence ID" value="MFA1558833.1"/>
    <property type="molecule type" value="Genomic_DNA"/>
</dbReference>
<gene>
    <name evidence="1" type="ORF">SM436_34515</name>
</gene>
<reference evidence="1 2" key="1">
    <citation type="submission" date="2023-11" db="EMBL/GenBank/DDBJ databases">
        <title>Actinomadura monticuli sp. nov., isolated from volcanic ash.</title>
        <authorList>
            <person name="Lee S.D."/>
            <person name="Yang H."/>
            <person name="Kim I.S."/>
        </authorList>
    </citation>
    <scope>NUCLEOTIDE SEQUENCE [LARGE SCALE GENOMIC DNA]</scope>
    <source>
        <strain evidence="1 2">DSM 45346</strain>
    </source>
</reference>
<proteinExistence type="predicted"/>
<dbReference type="Proteomes" id="UP001569904">
    <property type="component" value="Unassembled WGS sequence"/>
</dbReference>
<organism evidence="1 2">
    <name type="scientific">Actinomadura chokoriensis</name>
    <dbReference type="NCBI Taxonomy" id="454156"/>
    <lineage>
        <taxon>Bacteria</taxon>
        <taxon>Bacillati</taxon>
        <taxon>Actinomycetota</taxon>
        <taxon>Actinomycetes</taxon>
        <taxon>Streptosporangiales</taxon>
        <taxon>Thermomonosporaceae</taxon>
        <taxon>Actinomadura</taxon>
    </lineage>
</organism>
<dbReference type="GO" id="GO:0008168">
    <property type="term" value="F:methyltransferase activity"/>
    <property type="evidence" value="ECO:0007669"/>
    <property type="project" value="UniProtKB-KW"/>
</dbReference>
<protein>
    <submittedName>
        <fullName evidence="1">SAM-dependent methyltransferase</fullName>
        <ecNumber evidence="1">2.1.1.-</ecNumber>
    </submittedName>
</protein>
<dbReference type="EC" id="2.1.1.-" evidence="1"/>
<dbReference type="Pfam" id="PF04672">
    <property type="entry name" value="Methyltransf_19"/>
    <property type="match status" value="1"/>
</dbReference>
<dbReference type="InterPro" id="IPR029063">
    <property type="entry name" value="SAM-dependent_MTases_sf"/>
</dbReference>
<dbReference type="SUPFAM" id="SSF53335">
    <property type="entry name" value="S-adenosyl-L-methionine-dependent methyltransferases"/>
    <property type="match status" value="1"/>
</dbReference>
<comment type="caution">
    <text evidence="1">The sequence shown here is derived from an EMBL/GenBank/DDBJ whole genome shotgun (WGS) entry which is preliminary data.</text>
</comment>
<dbReference type="PIRSF" id="PIRSF017393">
    <property type="entry name" value="MTase_SAV2177"/>
    <property type="match status" value="1"/>
</dbReference>
<keyword evidence="1" id="KW-0489">Methyltransferase</keyword>
<accession>A0ABV4R7F9</accession>
<dbReference type="RefSeq" id="WP_371945852.1">
    <property type="nucleotide sequence ID" value="NZ_JAXCEH010000036.1"/>
</dbReference>
<sequence>MTDATTGPEQESESKINIAVPQSARIWNYWLGGTDNYEIDRIAGDEYVSLYPGIVDIARAGRYFMDRAIRFLALERGIRQFMDCGTGLPTVDNTHEMAQRAAPEARVVYVDNDPLVLAHARALMTGTDEGRTSYIDCDLHDPETIMARAAEILDLSRPVGLMLIGVMGHIVDPGEAFGVVRGLLEPLAPGSYLILHDSTDENEAFNAAQRAYDETGAIPFRLRSPEFIGAYFDGLEMEEPGLVTSGAWRPEVERGDADDLPTLCGVARKP</sequence>
<evidence type="ECO:0000313" key="1">
    <source>
        <dbReference type="EMBL" id="MFA1558833.1"/>
    </source>
</evidence>
<dbReference type="Gene3D" id="3.40.50.150">
    <property type="entry name" value="Vaccinia Virus protein VP39"/>
    <property type="match status" value="1"/>
</dbReference>
<name>A0ABV4R7F9_9ACTN</name>
<dbReference type="GO" id="GO:0032259">
    <property type="term" value="P:methylation"/>
    <property type="evidence" value="ECO:0007669"/>
    <property type="project" value="UniProtKB-KW"/>
</dbReference>